<sequence>MLDVTINISQARRCCFDFPVKNCDQIGGDNRGLYGIFIANCNMQLIGGIMRLIKILLLSTTLSAFAIPAYAELNLWQQNFVGCSTSSSPYATEILFQDADKVRPLMQIAGMNAWAVSDGKGGQQLALTTPDGLTIYGRVVGPQGEDISGALLGTTPTMKPTELTEALPKQPLSRSFQPAGQQQALAGQAGNLEQPVIAQQQQQQQSAIAQAVGQQDLKNRPMTSQGDGSIPTLPLPGTGMAGSAATVPVTGGAVSSTPGIGSQTVLNVPQASNLEQLMKQAEEYAMWFPMNEPKPGAPLVYMFVDPTCPHCAWSLEHLDPKIRDGSVNVRAILAPILSEEAFHIGMSIMHSDNIPESLLQQAKLAIGSKGTPVQRIDPAQYDERVKQGIARNVQWMRANGVPGVPFYLFRTNQKVEFAFGSLSDQQLATALPALPAATGDTQGQKPKAGQVGALQ</sequence>
<accession>A0AA50CUC1</accession>
<feature type="region of interest" description="Disordered" evidence="1">
    <location>
        <begin position="218"/>
        <end position="244"/>
    </location>
</feature>
<dbReference type="RefSeq" id="WP_306041805.1">
    <property type="nucleotide sequence ID" value="NZ_CP132309.1"/>
</dbReference>
<dbReference type="SUPFAM" id="SSF52833">
    <property type="entry name" value="Thioredoxin-like"/>
    <property type="match status" value="1"/>
</dbReference>
<geneLocation type="plasmid" evidence="2 3">
    <name>unnamed7</name>
</geneLocation>
<dbReference type="EMBL" id="CP132309">
    <property type="protein sequence ID" value="WLS01369.1"/>
    <property type="molecule type" value="Genomic_DNA"/>
</dbReference>
<dbReference type="Gene3D" id="3.40.30.10">
    <property type="entry name" value="Glutaredoxin"/>
    <property type="match status" value="1"/>
</dbReference>
<reference evidence="2 3" key="1">
    <citation type="submission" date="2023-08" db="EMBL/GenBank/DDBJ databases">
        <title>Pathogen: clinical or host-associated sample.</title>
        <authorList>
            <person name="Hergert J."/>
            <person name="Casey R."/>
            <person name="Wagner J."/>
            <person name="Young E.L."/>
            <person name="Oakeson K.F."/>
        </authorList>
    </citation>
    <scope>NUCLEOTIDE SEQUENCE [LARGE SCALE GENOMIC DNA]</scope>
    <source>
        <strain evidence="2 3">1760953</strain>
        <plasmid evidence="2 3">unnamed7</plasmid>
    </source>
</reference>
<keyword evidence="2" id="KW-0614">Plasmid</keyword>
<organism evidence="2 3">
    <name type="scientific">Shinella sumterensis</name>
    <dbReference type="NCBI Taxonomy" id="1967501"/>
    <lineage>
        <taxon>Bacteria</taxon>
        <taxon>Pseudomonadati</taxon>
        <taxon>Pseudomonadota</taxon>
        <taxon>Alphaproteobacteria</taxon>
        <taxon>Hyphomicrobiales</taxon>
        <taxon>Rhizobiaceae</taxon>
        <taxon>Shinella</taxon>
    </lineage>
</organism>
<gene>
    <name evidence="2" type="ORF">Q9313_28645</name>
</gene>
<dbReference type="Proteomes" id="UP001234585">
    <property type="component" value="Plasmid unnamed7"/>
</dbReference>
<evidence type="ECO:0000313" key="3">
    <source>
        <dbReference type="Proteomes" id="UP001234585"/>
    </source>
</evidence>
<protein>
    <submittedName>
        <fullName evidence="2">Thioredoxin fold domain-containing protein</fullName>
    </submittedName>
</protein>
<dbReference type="AlphaFoldDB" id="A0AA50CUC1"/>
<evidence type="ECO:0000256" key="1">
    <source>
        <dbReference type="SAM" id="MobiDB-lite"/>
    </source>
</evidence>
<evidence type="ECO:0000313" key="2">
    <source>
        <dbReference type="EMBL" id="WLS01369.1"/>
    </source>
</evidence>
<name>A0AA50CUC1_9HYPH</name>
<keyword evidence="3" id="KW-1185">Reference proteome</keyword>
<proteinExistence type="predicted"/>
<dbReference type="InterPro" id="IPR036249">
    <property type="entry name" value="Thioredoxin-like_sf"/>
</dbReference>